<feature type="compositionally biased region" description="Basic and acidic residues" evidence="4">
    <location>
        <begin position="58"/>
        <end position="71"/>
    </location>
</feature>
<feature type="compositionally biased region" description="Basic and acidic residues" evidence="4">
    <location>
        <begin position="10"/>
        <end position="24"/>
    </location>
</feature>
<proteinExistence type="predicted"/>
<dbReference type="PANTHER" id="PTHR48060">
    <property type="entry name" value="DNA DAMAGE-REPAIR/TOLERATION PROTEIN DRT100"/>
    <property type="match status" value="1"/>
</dbReference>
<feature type="compositionally biased region" description="Basic and acidic residues" evidence="4">
    <location>
        <begin position="180"/>
        <end position="197"/>
    </location>
</feature>
<dbReference type="Proteomes" id="UP001153069">
    <property type="component" value="Unassembled WGS sequence"/>
</dbReference>
<protein>
    <submittedName>
        <fullName evidence="5">Leucine rich repeat N-terminal domain</fullName>
    </submittedName>
</protein>
<name>A0A9N8E6A4_9STRA</name>
<feature type="region of interest" description="Disordered" evidence="4">
    <location>
        <begin position="226"/>
        <end position="247"/>
    </location>
</feature>
<dbReference type="Pfam" id="PF00560">
    <property type="entry name" value="LRR_1"/>
    <property type="match status" value="1"/>
</dbReference>
<reference evidence="5" key="1">
    <citation type="submission" date="2020-06" db="EMBL/GenBank/DDBJ databases">
        <authorList>
            <consortium name="Plant Systems Biology data submission"/>
        </authorList>
    </citation>
    <scope>NUCLEOTIDE SEQUENCE</scope>
    <source>
        <strain evidence="5">D6</strain>
    </source>
</reference>
<feature type="region of interest" description="Disordered" evidence="4">
    <location>
        <begin position="58"/>
        <end position="160"/>
    </location>
</feature>
<feature type="region of interest" description="Disordered" evidence="4">
    <location>
        <begin position="173"/>
        <end position="206"/>
    </location>
</feature>
<dbReference type="SUPFAM" id="SSF52058">
    <property type="entry name" value="L domain-like"/>
    <property type="match status" value="1"/>
</dbReference>
<keyword evidence="3" id="KW-0677">Repeat</keyword>
<dbReference type="OrthoDB" id="47890at2759"/>
<evidence type="ECO:0000256" key="2">
    <source>
        <dbReference type="ARBA" id="ARBA00022729"/>
    </source>
</evidence>
<feature type="compositionally biased region" description="Basic and acidic residues" evidence="4">
    <location>
        <begin position="92"/>
        <end position="107"/>
    </location>
</feature>
<feature type="compositionally biased region" description="Basic and acidic residues" evidence="4">
    <location>
        <begin position="266"/>
        <end position="275"/>
    </location>
</feature>
<keyword evidence="2" id="KW-0732">Signal</keyword>
<dbReference type="InterPro" id="IPR032675">
    <property type="entry name" value="LRR_dom_sf"/>
</dbReference>
<keyword evidence="6" id="KW-1185">Reference proteome</keyword>
<feature type="compositionally biased region" description="Pro residues" evidence="4">
    <location>
        <begin position="553"/>
        <end position="563"/>
    </location>
</feature>
<sequence>MSMKQATNVYEKEKSAFDDDVKKEEDSAISDLTLRDESCNVSSTIDAGIRFLAPIDHDVEKEKEKERRSRMSQDLALETAGSPSTFHPSIRNAEKEKEKERRSRVSQDLDTSNSVDAFHPNIRKAIEEALAPSADDMEKEKEKERRSRMSQGLDTANGVDMFHPNIREAIEEALAPSADDVEKEKEKEKQLRSRMSQDLDTANGVDMFHPNIRNAIEEALAPSADVMEKEKEKERFSGRRRRGQDLDTFHPSIHNAIEDALAPSSHDMEKEKEKGQLNGSNNLGAEGHDQASVGMTNLSREEALYIRPGAYHSEPGIGAQRRLTFSPAVLDVGHRTSSSNLMPSVSEPGSETLDIPRDDSFGDHGLVEANPVSDHLMPSQEADLWTSQLSKKPRKPNNGKKLCEPRCTAFVALFCWLLLFSRQSLGLTGSRAYQWVLNDPFLANYSTARLLQRFALATFFYSTGGDHWIENGEISDRRRNLASFVIVDETDTPNQTRPDGHDQGPPPTADKPLLGPNVTEGVTGIGPPGGDPSGGPPSGGGPPGGAPSGGGGGPPPPRPPPKPQAGQFAWLDYQAPHECQWYTMSAKDGKLNCNDDGEYINLIIPENNLAGTLPPELALLSSMEDVFLMGNQISGSLPTELFAGWKRIQGIMMLKNRLSGSLPSEVGLWKGSLRKLHVVANALTGSLPDELWQMTTLKTLHLAKNSLTGTISTAVGNLSSLSLLELGRNNFVSEIPSELGLLTKLTLLQLGGEDLRAIPSEFGRLANIKHMEMTSAGLTGTIPTELGLLTNMLRFAVPSNPKLSGTIPASMTSLLHQNNMNKTAKCSKLPPPKTSDVGDGLRWVSLTETNLTGSMPEEWCNSLAILCFDCSKICGCDCPCD</sequence>
<keyword evidence="1" id="KW-0433">Leucine-rich repeat</keyword>
<accession>A0A9N8E6A4</accession>
<gene>
    <name evidence="5" type="ORF">SEMRO_541_G163200.1</name>
</gene>
<feature type="region of interest" description="Disordered" evidence="4">
    <location>
        <begin position="488"/>
        <end position="566"/>
    </location>
</feature>
<comment type="caution">
    <text evidence="5">The sequence shown here is derived from an EMBL/GenBank/DDBJ whole genome shotgun (WGS) entry which is preliminary data.</text>
</comment>
<feature type="compositionally biased region" description="Gly residues" evidence="4">
    <location>
        <begin position="523"/>
        <end position="552"/>
    </location>
</feature>
<evidence type="ECO:0000256" key="1">
    <source>
        <dbReference type="ARBA" id="ARBA00022614"/>
    </source>
</evidence>
<feature type="region of interest" description="Disordered" evidence="4">
    <location>
        <begin position="1"/>
        <end position="24"/>
    </location>
</feature>
<dbReference type="InterPro" id="IPR001611">
    <property type="entry name" value="Leu-rich_rpt"/>
</dbReference>
<evidence type="ECO:0000313" key="6">
    <source>
        <dbReference type="Proteomes" id="UP001153069"/>
    </source>
</evidence>
<dbReference type="EMBL" id="CAICTM010000540">
    <property type="protein sequence ID" value="CAB9512539.1"/>
    <property type="molecule type" value="Genomic_DNA"/>
</dbReference>
<dbReference type="InterPro" id="IPR053211">
    <property type="entry name" value="DNA_repair-toleration"/>
</dbReference>
<dbReference type="AlphaFoldDB" id="A0A9N8E6A4"/>
<dbReference type="FunFam" id="3.80.10.10:FF:000041">
    <property type="entry name" value="LRR receptor-like serine/threonine-protein kinase ERECTA"/>
    <property type="match status" value="1"/>
</dbReference>
<evidence type="ECO:0000313" key="5">
    <source>
        <dbReference type="EMBL" id="CAB9512539.1"/>
    </source>
</evidence>
<feature type="compositionally biased region" description="Basic and acidic residues" evidence="4">
    <location>
        <begin position="136"/>
        <end position="147"/>
    </location>
</feature>
<evidence type="ECO:0000256" key="4">
    <source>
        <dbReference type="SAM" id="MobiDB-lite"/>
    </source>
</evidence>
<organism evidence="5 6">
    <name type="scientific">Seminavis robusta</name>
    <dbReference type="NCBI Taxonomy" id="568900"/>
    <lineage>
        <taxon>Eukaryota</taxon>
        <taxon>Sar</taxon>
        <taxon>Stramenopiles</taxon>
        <taxon>Ochrophyta</taxon>
        <taxon>Bacillariophyta</taxon>
        <taxon>Bacillariophyceae</taxon>
        <taxon>Bacillariophycidae</taxon>
        <taxon>Naviculales</taxon>
        <taxon>Naviculaceae</taxon>
        <taxon>Seminavis</taxon>
    </lineage>
</organism>
<evidence type="ECO:0000256" key="3">
    <source>
        <dbReference type="ARBA" id="ARBA00022737"/>
    </source>
</evidence>
<dbReference type="PANTHER" id="PTHR48060:SF24">
    <property type="entry name" value="NON-SPECIFIC SERINE_THREONINE PROTEIN KINASE"/>
    <property type="match status" value="1"/>
</dbReference>
<dbReference type="Gene3D" id="3.80.10.10">
    <property type="entry name" value="Ribonuclease Inhibitor"/>
    <property type="match status" value="1"/>
</dbReference>
<feature type="region of interest" description="Disordered" evidence="4">
    <location>
        <begin position="264"/>
        <end position="290"/>
    </location>
</feature>